<keyword evidence="2" id="KW-1185">Reference proteome</keyword>
<protein>
    <recommendedName>
        <fullName evidence="3">SMI1/KNR4 family protein</fullName>
    </recommendedName>
</protein>
<dbReference type="Pfam" id="PF14568">
    <property type="entry name" value="SUKH_6"/>
    <property type="match status" value="1"/>
</dbReference>
<name>A0ABY3A4E7_9GAMM</name>
<dbReference type="InterPro" id="IPR037883">
    <property type="entry name" value="Knr4/Smi1-like_sf"/>
</dbReference>
<organism evidence="1 2">
    <name type="scientific">Pantoea dispersa</name>
    <dbReference type="NCBI Taxonomy" id="59814"/>
    <lineage>
        <taxon>Bacteria</taxon>
        <taxon>Pseudomonadati</taxon>
        <taxon>Pseudomonadota</taxon>
        <taxon>Gammaproteobacteria</taxon>
        <taxon>Enterobacterales</taxon>
        <taxon>Erwiniaceae</taxon>
        <taxon>Pantoea</taxon>
    </lineage>
</organism>
<reference evidence="1 2" key="1">
    <citation type="submission" date="2019-06" db="EMBL/GenBank/DDBJ databases">
        <title>Pantoea dispersa Assembly.</title>
        <authorList>
            <person name="Wang J."/>
        </authorList>
    </citation>
    <scope>NUCLEOTIDE SEQUENCE [LARGE SCALE GENOMIC DNA]</scope>
    <source>
        <strain evidence="2">bio</strain>
    </source>
</reference>
<evidence type="ECO:0008006" key="3">
    <source>
        <dbReference type="Google" id="ProtNLM"/>
    </source>
</evidence>
<sequence>MGGEEIYSIYGINFKDVCGGDIVYQNLTDVKNAKAKEKQLVVSETDFGEIFYFDYSQLKDGECPIFQRLPSGNSLHYANNFYEFLCKRIEAHLN</sequence>
<dbReference type="Proteomes" id="UP000319715">
    <property type="component" value="Unassembled WGS sequence"/>
</dbReference>
<proteinExistence type="predicted"/>
<comment type="caution">
    <text evidence="1">The sequence shown here is derived from an EMBL/GenBank/DDBJ whole genome shotgun (WGS) entry which is preliminary data.</text>
</comment>
<gene>
    <name evidence="1" type="ORF">FK492_03710</name>
</gene>
<dbReference type="SUPFAM" id="SSF160631">
    <property type="entry name" value="SMI1/KNR4-like"/>
    <property type="match status" value="1"/>
</dbReference>
<evidence type="ECO:0000313" key="2">
    <source>
        <dbReference type="Proteomes" id="UP000319715"/>
    </source>
</evidence>
<dbReference type="EMBL" id="VICF01000001">
    <property type="protein sequence ID" value="TQC77566.1"/>
    <property type="molecule type" value="Genomic_DNA"/>
</dbReference>
<evidence type="ECO:0000313" key="1">
    <source>
        <dbReference type="EMBL" id="TQC77566.1"/>
    </source>
</evidence>
<dbReference type="Gene3D" id="3.40.1580.10">
    <property type="entry name" value="SMI1/KNR4-like"/>
    <property type="match status" value="1"/>
</dbReference>
<accession>A0ABY3A4E7</accession>